<feature type="transmembrane region" description="Helical" evidence="1">
    <location>
        <begin position="12"/>
        <end position="31"/>
    </location>
</feature>
<keyword evidence="1" id="KW-0812">Transmembrane</keyword>
<dbReference type="EMBL" id="CP158272">
    <property type="protein sequence ID" value="XDJ98380.1"/>
    <property type="molecule type" value="Genomic_DNA"/>
</dbReference>
<dbReference type="EMBL" id="CP158271">
    <property type="protein sequence ID" value="XDJ94589.1"/>
    <property type="molecule type" value="Genomic_DNA"/>
</dbReference>
<gene>
    <name evidence="4" type="ORF">ABRY95_06200</name>
    <name evidence="2" type="ORF">ABRY98_10780</name>
    <name evidence="5" type="ORF">ABRZ05_11670</name>
    <name evidence="6" type="ORF">ABRZ11_11325</name>
    <name evidence="3" type="ORF">ABRZ12_03435</name>
</gene>
<sequence length="71" mass="7874">MKKQNAKFPWRPIIAWCVGLALPLGVMVWQQPTAMQATYLLMALIVFYGGGGLVGFFASDWAQERWGGEAV</sequence>
<reference evidence="6" key="1">
    <citation type="submission" date="2024-05" db="EMBL/GenBank/DDBJ databases">
        <authorList>
            <person name="Luo Y.-C."/>
            <person name="Nicholds J."/>
            <person name="Mortimer T."/>
            <person name="Maboni G."/>
        </authorList>
    </citation>
    <scope>NUCLEOTIDE SEQUENCE</scope>
    <source>
        <strain evidence="5">124370</strain>
        <strain evidence="6">124566</strain>
        <strain evidence="4">124953</strain>
        <strain evidence="3">130308</strain>
        <strain evidence="2">130416</strain>
    </source>
</reference>
<feature type="transmembrane region" description="Helical" evidence="1">
    <location>
        <begin position="37"/>
        <end position="58"/>
    </location>
</feature>
<protein>
    <submittedName>
        <fullName evidence="6">Uncharacterized protein</fullName>
    </submittedName>
</protein>
<dbReference type="AlphaFoldDB" id="A0AB39H5I3"/>
<keyword evidence="1" id="KW-0472">Membrane</keyword>
<accession>A0AB39H5I3</accession>
<dbReference type="EMBL" id="CP158270">
    <property type="protein sequence ID" value="XDJ91358.1"/>
    <property type="molecule type" value="Genomic_DNA"/>
</dbReference>
<dbReference type="RefSeq" id="WP_368648930.1">
    <property type="nucleotide sequence ID" value="NZ_CP158269.1"/>
</dbReference>
<evidence type="ECO:0000313" key="3">
    <source>
        <dbReference type="EMBL" id="XDJ91358.1"/>
    </source>
</evidence>
<name>A0AB39H5I3_9BURK</name>
<proteinExistence type="predicted"/>
<evidence type="ECO:0000313" key="4">
    <source>
        <dbReference type="EMBL" id="XDJ94589.1"/>
    </source>
</evidence>
<dbReference type="EMBL" id="CP158269">
    <property type="protein sequence ID" value="XDJ87414.1"/>
    <property type="molecule type" value="Genomic_DNA"/>
</dbReference>
<organism evidence="6">
    <name type="scientific">Castellaniella ginsengisoli</name>
    <dbReference type="NCBI Taxonomy" id="546114"/>
    <lineage>
        <taxon>Bacteria</taxon>
        <taxon>Pseudomonadati</taxon>
        <taxon>Pseudomonadota</taxon>
        <taxon>Betaproteobacteria</taxon>
        <taxon>Burkholderiales</taxon>
        <taxon>Alcaligenaceae</taxon>
        <taxon>Castellaniella</taxon>
    </lineage>
</organism>
<dbReference type="EMBL" id="CP158273">
    <property type="protein sequence ID" value="XDJ95732.1"/>
    <property type="molecule type" value="Genomic_DNA"/>
</dbReference>
<evidence type="ECO:0000313" key="2">
    <source>
        <dbReference type="EMBL" id="XDJ87414.1"/>
    </source>
</evidence>
<evidence type="ECO:0000313" key="5">
    <source>
        <dbReference type="EMBL" id="XDJ95732.1"/>
    </source>
</evidence>
<evidence type="ECO:0000256" key="1">
    <source>
        <dbReference type="SAM" id="Phobius"/>
    </source>
</evidence>
<evidence type="ECO:0000313" key="6">
    <source>
        <dbReference type="EMBL" id="XDJ98380.1"/>
    </source>
</evidence>
<keyword evidence="1" id="KW-1133">Transmembrane helix</keyword>